<protein>
    <submittedName>
        <fullName evidence="2">Uncharacterized protein</fullName>
    </submittedName>
</protein>
<feature type="compositionally biased region" description="Basic residues" evidence="1">
    <location>
        <begin position="26"/>
        <end position="37"/>
    </location>
</feature>
<dbReference type="OrthoDB" id="6152653at2759"/>
<feature type="region of interest" description="Disordered" evidence="1">
    <location>
        <begin position="21"/>
        <end position="40"/>
    </location>
</feature>
<gene>
    <name evidence="2" type="ORF">MCOR_38821</name>
</gene>
<accession>A0A6J8DDF3</accession>
<reference evidence="2 3" key="1">
    <citation type="submission" date="2020-06" db="EMBL/GenBank/DDBJ databases">
        <authorList>
            <person name="Li R."/>
            <person name="Bekaert M."/>
        </authorList>
    </citation>
    <scope>NUCLEOTIDE SEQUENCE [LARGE SCALE GENOMIC DNA]</scope>
    <source>
        <strain evidence="3">wild</strain>
    </source>
</reference>
<keyword evidence="3" id="KW-1185">Reference proteome</keyword>
<dbReference type="EMBL" id="CACVKT020007064">
    <property type="protein sequence ID" value="CAC5405104.1"/>
    <property type="molecule type" value="Genomic_DNA"/>
</dbReference>
<evidence type="ECO:0000313" key="3">
    <source>
        <dbReference type="Proteomes" id="UP000507470"/>
    </source>
</evidence>
<proteinExistence type="predicted"/>
<evidence type="ECO:0000256" key="1">
    <source>
        <dbReference type="SAM" id="MobiDB-lite"/>
    </source>
</evidence>
<dbReference type="AlphaFoldDB" id="A0A6J8DDF3"/>
<dbReference type="PANTHER" id="PTHR34415">
    <property type="entry name" value="INTEGRASE CATALYTIC DOMAIN-CONTAINING PROTEIN"/>
    <property type="match status" value="1"/>
</dbReference>
<name>A0A6J8DDF3_MYTCO</name>
<sequence length="193" mass="21839">MSTTELDITIKFQLFHHRKSGDFTQSKKHKSKERKKSRQEFSFNGHQVCKGTFAFANGVNRKKNDAIGRSLDAEGLSPRTLGNKGKSPKHALKLSDVESVKRFLQSYGNQYGLPLPGRMPNQKSHAILLPSDKTKADIHEEYLEACESMNMRKICLSKSKDIWLEQTPHVVIIKPATVLCHTCQAYENSITHS</sequence>
<evidence type="ECO:0000313" key="2">
    <source>
        <dbReference type="EMBL" id="CAC5405104.1"/>
    </source>
</evidence>
<organism evidence="2 3">
    <name type="scientific">Mytilus coruscus</name>
    <name type="common">Sea mussel</name>
    <dbReference type="NCBI Taxonomy" id="42192"/>
    <lineage>
        <taxon>Eukaryota</taxon>
        <taxon>Metazoa</taxon>
        <taxon>Spiralia</taxon>
        <taxon>Lophotrochozoa</taxon>
        <taxon>Mollusca</taxon>
        <taxon>Bivalvia</taxon>
        <taxon>Autobranchia</taxon>
        <taxon>Pteriomorphia</taxon>
        <taxon>Mytilida</taxon>
        <taxon>Mytiloidea</taxon>
        <taxon>Mytilidae</taxon>
        <taxon>Mytilinae</taxon>
        <taxon>Mytilus</taxon>
    </lineage>
</organism>
<dbReference type="Proteomes" id="UP000507470">
    <property type="component" value="Unassembled WGS sequence"/>
</dbReference>
<dbReference type="PANTHER" id="PTHR34415:SF1">
    <property type="entry name" value="INTEGRASE CATALYTIC DOMAIN-CONTAINING PROTEIN"/>
    <property type="match status" value="1"/>
</dbReference>